<dbReference type="InterPro" id="IPR056423">
    <property type="entry name" value="BACK_BPM_SPOP"/>
</dbReference>
<sequence>MPSTSTSTARTGAQEGDYHCTTSEIDATEVSGSHVLTIKGYSQAKGLPRNEFISSSFTFAGHSWSIRYYPNGCGTYKEVADYASVYLVAGAPDVMARFSISLVSNSGRPYCSDYMCQFLRMSEPRGFQAFVNRNALELSDCLRNDSFKIRCEITMLKLVRNLGDLLSSGDGADVMFEVGWKTFKAQRSILTARSPVFKAELFSPMKEGTATCAWIDDMEGGVFKALLHFIYTDTFPDVDEGDAMAMAQHLLVAADRYGLERLKLMCEEKLCRYIGVSSVSTLLALAEQHGCAGLKKACFGFLMSGNNLLAASIVTGSFERLTNSCPSILPELLSKLTVTSSS</sequence>
<dbReference type="CDD" id="cd18280">
    <property type="entry name" value="BTB_POZ_BPM_plant"/>
    <property type="match status" value="1"/>
</dbReference>
<dbReference type="AlphaFoldDB" id="A0ABC9ALZ5"/>
<protein>
    <submittedName>
        <fullName evidence="5">Uncharacterized protein</fullName>
    </submittedName>
</protein>
<feature type="domain" description="MATH" evidence="4">
    <location>
        <begin position="31"/>
        <end position="153"/>
    </location>
</feature>
<dbReference type="InterPro" id="IPR002083">
    <property type="entry name" value="MATH/TRAF_dom"/>
</dbReference>
<dbReference type="Proteomes" id="UP001497457">
    <property type="component" value="Chromosome 21rd"/>
</dbReference>
<reference evidence="5" key="1">
    <citation type="submission" date="2024-10" db="EMBL/GenBank/DDBJ databases">
        <authorList>
            <person name="Ryan C."/>
        </authorList>
    </citation>
    <scope>NUCLEOTIDE SEQUENCE [LARGE SCALE GENOMIC DNA]</scope>
</reference>
<organism evidence="5 6">
    <name type="scientific">Urochloa decumbens</name>
    <dbReference type="NCBI Taxonomy" id="240449"/>
    <lineage>
        <taxon>Eukaryota</taxon>
        <taxon>Viridiplantae</taxon>
        <taxon>Streptophyta</taxon>
        <taxon>Embryophyta</taxon>
        <taxon>Tracheophyta</taxon>
        <taxon>Spermatophyta</taxon>
        <taxon>Magnoliopsida</taxon>
        <taxon>Liliopsida</taxon>
        <taxon>Poales</taxon>
        <taxon>Poaceae</taxon>
        <taxon>PACMAD clade</taxon>
        <taxon>Panicoideae</taxon>
        <taxon>Panicodae</taxon>
        <taxon>Paniceae</taxon>
        <taxon>Melinidinae</taxon>
        <taxon>Urochloa</taxon>
    </lineage>
</organism>
<dbReference type="PROSITE" id="PS50144">
    <property type="entry name" value="MATH"/>
    <property type="match status" value="1"/>
</dbReference>
<dbReference type="Pfam" id="PF00651">
    <property type="entry name" value="BTB"/>
    <property type="match status" value="1"/>
</dbReference>
<dbReference type="Pfam" id="PF24570">
    <property type="entry name" value="BACK_BPM_SPOP"/>
    <property type="match status" value="1"/>
</dbReference>
<dbReference type="PANTHER" id="PTHR26379">
    <property type="entry name" value="BTB/POZ AND MATH DOMAIN-CONTAINING PROTEIN 1"/>
    <property type="match status" value="1"/>
</dbReference>
<evidence type="ECO:0000313" key="5">
    <source>
        <dbReference type="EMBL" id="CAL4979529.1"/>
    </source>
</evidence>
<evidence type="ECO:0000256" key="1">
    <source>
        <dbReference type="ARBA" id="ARBA00004906"/>
    </source>
</evidence>
<comment type="similarity">
    <text evidence="2">Belongs to the Tdpoz family.</text>
</comment>
<proteinExistence type="inferred from homology"/>
<dbReference type="Gene3D" id="2.60.210.10">
    <property type="entry name" value="Apoptosis, Tumor Necrosis Factor Receptor Associated Protein 2, Chain A"/>
    <property type="match status" value="1"/>
</dbReference>
<accession>A0ABC9ALZ5</accession>
<gene>
    <name evidence="5" type="ORF">URODEC1_LOCUS55302</name>
</gene>
<evidence type="ECO:0000313" key="6">
    <source>
        <dbReference type="Proteomes" id="UP001497457"/>
    </source>
</evidence>
<dbReference type="SUPFAM" id="SSF54695">
    <property type="entry name" value="POZ domain"/>
    <property type="match status" value="1"/>
</dbReference>
<dbReference type="InterPro" id="IPR011333">
    <property type="entry name" value="SKP1/BTB/POZ_sf"/>
</dbReference>
<dbReference type="EMBL" id="OZ075131">
    <property type="protein sequence ID" value="CAL4979529.1"/>
    <property type="molecule type" value="Genomic_DNA"/>
</dbReference>
<evidence type="ECO:0000259" key="3">
    <source>
        <dbReference type="PROSITE" id="PS50097"/>
    </source>
</evidence>
<feature type="domain" description="BTB" evidence="3">
    <location>
        <begin position="172"/>
        <end position="233"/>
    </location>
</feature>
<dbReference type="Gene3D" id="3.30.710.10">
    <property type="entry name" value="Potassium Channel Kv1.1, Chain A"/>
    <property type="match status" value="1"/>
</dbReference>
<dbReference type="InterPro" id="IPR000210">
    <property type="entry name" value="BTB/POZ_dom"/>
</dbReference>
<dbReference type="PANTHER" id="PTHR26379:SF187">
    <property type="entry name" value="OS07G0655300 PROTEIN"/>
    <property type="match status" value="1"/>
</dbReference>
<evidence type="ECO:0000256" key="2">
    <source>
        <dbReference type="ARBA" id="ARBA00010846"/>
    </source>
</evidence>
<dbReference type="SUPFAM" id="SSF49599">
    <property type="entry name" value="TRAF domain-like"/>
    <property type="match status" value="1"/>
</dbReference>
<dbReference type="InterPro" id="IPR045005">
    <property type="entry name" value="BPM1-6"/>
</dbReference>
<dbReference type="SMART" id="SM00225">
    <property type="entry name" value="BTB"/>
    <property type="match status" value="1"/>
</dbReference>
<evidence type="ECO:0000259" key="4">
    <source>
        <dbReference type="PROSITE" id="PS50144"/>
    </source>
</evidence>
<name>A0ABC9ALZ5_9POAL</name>
<keyword evidence="6" id="KW-1185">Reference proteome</keyword>
<dbReference type="Gene3D" id="1.25.40.420">
    <property type="match status" value="1"/>
</dbReference>
<dbReference type="CDD" id="cd00121">
    <property type="entry name" value="MATH"/>
    <property type="match status" value="1"/>
</dbReference>
<dbReference type="Pfam" id="PF22486">
    <property type="entry name" value="MATH_2"/>
    <property type="match status" value="1"/>
</dbReference>
<comment type="pathway">
    <text evidence="1">Protein modification; protein ubiquitination.</text>
</comment>
<dbReference type="InterPro" id="IPR008974">
    <property type="entry name" value="TRAF-like"/>
</dbReference>
<dbReference type="PROSITE" id="PS50097">
    <property type="entry name" value="BTB"/>
    <property type="match status" value="1"/>
</dbReference>